<comment type="caution">
    <text evidence="1">The sequence shown here is derived from an EMBL/GenBank/DDBJ whole genome shotgun (WGS) entry which is preliminary data.</text>
</comment>
<name>A0ABQ4KAJ1_9BACI</name>
<sequence>MDKDLRFYIIPKMKGESRTRSWKNDGDLSEAEIRIFDEGRVYVKVSNNVESTYYITFLKGTEKY</sequence>
<reference evidence="1 2" key="1">
    <citation type="submission" date="2021-03" db="EMBL/GenBank/DDBJ databases">
        <title>Antimicrobial resistance genes in bacteria isolated from Japanese honey, and their potential for conferring macrolide and lincosamide resistance in the American foulbrood pathogen Paenibacillus larvae.</title>
        <authorList>
            <person name="Okamoto M."/>
            <person name="Kumagai M."/>
            <person name="Kanamori H."/>
            <person name="Takamatsu D."/>
        </authorList>
    </citation>
    <scope>NUCLEOTIDE SEQUENCE [LARGE SCALE GENOMIC DNA]</scope>
    <source>
        <strain evidence="1 2">J1TS3</strain>
    </source>
</reference>
<keyword evidence="2" id="KW-1185">Reference proteome</keyword>
<organism evidence="1 2">
    <name type="scientific">Siminovitchia fordii</name>
    <dbReference type="NCBI Taxonomy" id="254759"/>
    <lineage>
        <taxon>Bacteria</taxon>
        <taxon>Bacillati</taxon>
        <taxon>Bacillota</taxon>
        <taxon>Bacilli</taxon>
        <taxon>Bacillales</taxon>
        <taxon>Bacillaceae</taxon>
        <taxon>Siminovitchia</taxon>
    </lineage>
</organism>
<evidence type="ECO:0000313" key="1">
    <source>
        <dbReference type="EMBL" id="GIN22744.1"/>
    </source>
</evidence>
<evidence type="ECO:0000313" key="2">
    <source>
        <dbReference type="Proteomes" id="UP000680279"/>
    </source>
</evidence>
<dbReference type="EMBL" id="BOQT01000020">
    <property type="protein sequence ID" value="GIN22744.1"/>
    <property type="molecule type" value="Genomic_DNA"/>
</dbReference>
<accession>A0ABQ4KAJ1</accession>
<proteinExistence type="predicted"/>
<gene>
    <name evidence="1" type="ORF">J1TS3_38780</name>
</gene>
<dbReference type="Proteomes" id="UP000680279">
    <property type="component" value="Unassembled WGS sequence"/>
</dbReference>
<protein>
    <submittedName>
        <fullName evidence="1">Uncharacterized protein</fullName>
    </submittedName>
</protein>